<sequence>MSVPGSGLAVKGVMVIAATELKLVVRNRAAAALALLMPVAIGAYLAFKTPDLGAQGQAELWVWVVTLQVAALLGFTVYITTTISFAARRQDLYLKRLRSGEQSDLVIILGLAVPPLLLSVLQLAVILGMSGVGGLPAPRAWWFLVAAVAGGGLMCSAVGVLTSVWTRGAESAQITTAPFFFLLLMGTVLAMRAGPDASPLQLALPGGSVAELIRLAWTSDGGVASAGTAACAVLAGWVVLPLLLAVRTFRWSPRQ</sequence>
<dbReference type="RefSeq" id="WP_049976880.1">
    <property type="nucleotide sequence ID" value="NZ_AZSD01000433.1"/>
</dbReference>
<dbReference type="AlphaFoldDB" id="A0A0F7W838"/>
<evidence type="ECO:0000256" key="1">
    <source>
        <dbReference type="ARBA" id="ARBA00004141"/>
    </source>
</evidence>
<evidence type="ECO:0000313" key="8">
    <source>
        <dbReference type="Proteomes" id="UP000035016"/>
    </source>
</evidence>
<dbReference type="PANTHER" id="PTHR43229:SF2">
    <property type="entry name" value="NODULATION PROTEIN J"/>
    <property type="match status" value="1"/>
</dbReference>
<comment type="subcellular location">
    <subcellularLocation>
        <location evidence="1">Membrane</location>
        <topology evidence="1">Multi-pass membrane protein</topology>
    </subcellularLocation>
</comment>
<evidence type="ECO:0000256" key="5">
    <source>
        <dbReference type="SAM" id="Phobius"/>
    </source>
</evidence>
<dbReference type="GO" id="GO:0140359">
    <property type="term" value="F:ABC-type transporter activity"/>
    <property type="evidence" value="ECO:0007669"/>
    <property type="project" value="InterPro"/>
</dbReference>
<dbReference type="GO" id="GO:0016020">
    <property type="term" value="C:membrane"/>
    <property type="evidence" value="ECO:0007669"/>
    <property type="project" value="UniProtKB-SubCell"/>
</dbReference>
<evidence type="ECO:0000259" key="6">
    <source>
        <dbReference type="Pfam" id="PF01061"/>
    </source>
</evidence>
<dbReference type="EMBL" id="LN831790">
    <property type="protein sequence ID" value="CQR66062.1"/>
    <property type="molecule type" value="Genomic_DNA"/>
</dbReference>
<reference evidence="7 8" key="1">
    <citation type="submission" date="2015-02" db="EMBL/GenBank/DDBJ databases">
        <authorList>
            <person name="Gomez-Escribano P.J."/>
        </authorList>
    </citation>
    <scope>NUCLEOTIDE SEQUENCE [LARGE SCALE GENOMIC DNA]</scope>
    <source>
        <strain evidence="8">C34 (DSM 42122 / NRRL B-24963)</strain>
    </source>
</reference>
<keyword evidence="2 5" id="KW-0812">Transmembrane</keyword>
<feature type="transmembrane region" description="Helical" evidence="5">
    <location>
        <begin position="29"/>
        <end position="48"/>
    </location>
</feature>
<organism evidence="7 8">
    <name type="scientific">Streptomyces leeuwenhoekii</name>
    <dbReference type="NCBI Taxonomy" id="1437453"/>
    <lineage>
        <taxon>Bacteria</taxon>
        <taxon>Bacillati</taxon>
        <taxon>Actinomycetota</taxon>
        <taxon>Actinomycetes</taxon>
        <taxon>Kitasatosporales</taxon>
        <taxon>Streptomycetaceae</taxon>
        <taxon>Streptomyces</taxon>
    </lineage>
</organism>
<feature type="transmembrane region" description="Helical" evidence="5">
    <location>
        <begin position="60"/>
        <end position="85"/>
    </location>
</feature>
<dbReference type="InterPro" id="IPR013525">
    <property type="entry name" value="ABC2_TM"/>
</dbReference>
<accession>A0A0F7W838</accession>
<dbReference type="InterPro" id="IPR051784">
    <property type="entry name" value="Nod_factor_ABC_transporter"/>
</dbReference>
<feature type="transmembrane region" description="Helical" evidence="5">
    <location>
        <begin position="177"/>
        <end position="194"/>
    </location>
</feature>
<evidence type="ECO:0000256" key="4">
    <source>
        <dbReference type="ARBA" id="ARBA00023136"/>
    </source>
</evidence>
<keyword evidence="3 5" id="KW-1133">Transmembrane helix</keyword>
<name>A0A0F7W838_STRLW</name>
<dbReference type="Proteomes" id="UP000035016">
    <property type="component" value="Chromosome Chromosome"/>
</dbReference>
<evidence type="ECO:0000256" key="2">
    <source>
        <dbReference type="ARBA" id="ARBA00022692"/>
    </source>
</evidence>
<dbReference type="KEGG" id="sle:sle_66080"/>
<feature type="transmembrane region" description="Helical" evidence="5">
    <location>
        <begin position="141"/>
        <end position="165"/>
    </location>
</feature>
<protein>
    <submittedName>
        <fullName evidence="7">ABC Transporter Membrane Protein</fullName>
    </submittedName>
</protein>
<evidence type="ECO:0000313" key="7">
    <source>
        <dbReference type="EMBL" id="CQR66062.1"/>
    </source>
</evidence>
<feature type="domain" description="ABC-2 type transporter transmembrane" evidence="6">
    <location>
        <begin position="14"/>
        <end position="185"/>
    </location>
</feature>
<gene>
    <name evidence="7" type="primary">sle_66080</name>
</gene>
<proteinExistence type="predicted"/>
<feature type="transmembrane region" description="Helical" evidence="5">
    <location>
        <begin position="223"/>
        <end position="246"/>
    </location>
</feature>
<keyword evidence="4 5" id="KW-0472">Membrane</keyword>
<dbReference type="Pfam" id="PF01061">
    <property type="entry name" value="ABC2_membrane"/>
    <property type="match status" value="1"/>
</dbReference>
<dbReference type="PANTHER" id="PTHR43229">
    <property type="entry name" value="NODULATION PROTEIN J"/>
    <property type="match status" value="1"/>
</dbReference>
<feature type="transmembrane region" description="Helical" evidence="5">
    <location>
        <begin position="105"/>
        <end position="129"/>
    </location>
</feature>
<evidence type="ECO:0000256" key="3">
    <source>
        <dbReference type="ARBA" id="ARBA00022989"/>
    </source>
</evidence>